<feature type="transmembrane region" description="Helical" evidence="6">
    <location>
        <begin position="103"/>
        <end position="127"/>
    </location>
</feature>
<feature type="compositionally biased region" description="Polar residues" evidence="5">
    <location>
        <begin position="1"/>
        <end position="27"/>
    </location>
</feature>
<keyword evidence="2 6" id="KW-0812">Transmembrane</keyword>
<comment type="subcellular location">
    <subcellularLocation>
        <location evidence="1">Membrane</location>
        <topology evidence="1">Multi-pass membrane protein</topology>
    </subcellularLocation>
</comment>
<evidence type="ECO:0000256" key="5">
    <source>
        <dbReference type="SAM" id="MobiDB-lite"/>
    </source>
</evidence>
<evidence type="ECO:0000256" key="6">
    <source>
        <dbReference type="SAM" id="Phobius"/>
    </source>
</evidence>
<evidence type="ECO:0000256" key="2">
    <source>
        <dbReference type="ARBA" id="ARBA00022692"/>
    </source>
</evidence>
<name>A0A1C0AKS6_9ACTN</name>
<protein>
    <recommendedName>
        <fullName evidence="7">TM2 domain-containing protein</fullName>
    </recommendedName>
</protein>
<feature type="region of interest" description="Disordered" evidence="5">
    <location>
        <begin position="1"/>
        <end position="72"/>
    </location>
</feature>
<dbReference type="InterPro" id="IPR007829">
    <property type="entry name" value="TM2"/>
</dbReference>
<gene>
    <name evidence="8" type="ORF">BCR15_05325</name>
</gene>
<evidence type="ECO:0000256" key="3">
    <source>
        <dbReference type="ARBA" id="ARBA00022989"/>
    </source>
</evidence>
<keyword evidence="3 6" id="KW-1133">Transmembrane helix</keyword>
<evidence type="ECO:0000313" key="9">
    <source>
        <dbReference type="Proteomes" id="UP000093501"/>
    </source>
</evidence>
<comment type="caution">
    <text evidence="8">The sequence shown here is derived from an EMBL/GenBank/DDBJ whole genome shotgun (WGS) entry which is preliminary data.</text>
</comment>
<feature type="transmembrane region" description="Helical" evidence="6">
    <location>
        <begin position="78"/>
        <end position="97"/>
    </location>
</feature>
<evidence type="ECO:0000256" key="4">
    <source>
        <dbReference type="ARBA" id="ARBA00023136"/>
    </source>
</evidence>
<feature type="compositionally biased region" description="Low complexity" evidence="5">
    <location>
        <begin position="28"/>
        <end position="64"/>
    </location>
</feature>
<dbReference type="EMBL" id="MBQD01000022">
    <property type="protein sequence ID" value="OCL33256.1"/>
    <property type="molecule type" value="Genomic_DNA"/>
</dbReference>
<dbReference type="RefSeq" id="WP_068751822.1">
    <property type="nucleotide sequence ID" value="NZ_LR214441.1"/>
</dbReference>
<keyword evidence="9" id="KW-1185">Reference proteome</keyword>
<dbReference type="Pfam" id="PF05154">
    <property type="entry name" value="TM2"/>
    <property type="match status" value="1"/>
</dbReference>
<dbReference type="AlphaFoldDB" id="A0A1C0AKS6"/>
<feature type="domain" description="TM2" evidence="7">
    <location>
        <begin position="74"/>
        <end position="120"/>
    </location>
</feature>
<evidence type="ECO:0000259" key="7">
    <source>
        <dbReference type="Pfam" id="PF05154"/>
    </source>
</evidence>
<sequence length="152" mass="16386">MTQYPQDPQQPHGQPSGDQPQYGQPTSQPQFGQQPYGAPYQGQQPYGAPYQGQQPYGAPYQGQPPYAPGGQVGQKSKIVAGILGILLGGLGIHNFYLGFTKKALAQLLITVLSVGFLSWVSAIWGLVEGILILVSKYGEQWHRDAAGFELAD</sequence>
<keyword evidence="4 6" id="KW-0472">Membrane</keyword>
<proteinExistence type="predicted"/>
<organism evidence="8 9">
    <name type="scientific">Tessaracoccus lapidicaptus</name>
    <dbReference type="NCBI Taxonomy" id="1427523"/>
    <lineage>
        <taxon>Bacteria</taxon>
        <taxon>Bacillati</taxon>
        <taxon>Actinomycetota</taxon>
        <taxon>Actinomycetes</taxon>
        <taxon>Propionibacteriales</taxon>
        <taxon>Propionibacteriaceae</taxon>
        <taxon>Tessaracoccus</taxon>
    </lineage>
</organism>
<dbReference type="GO" id="GO:0016020">
    <property type="term" value="C:membrane"/>
    <property type="evidence" value="ECO:0007669"/>
    <property type="project" value="UniProtKB-SubCell"/>
</dbReference>
<reference evidence="9" key="1">
    <citation type="submission" date="2016-07" db="EMBL/GenBank/DDBJ databases">
        <authorList>
            <person name="Florea S."/>
            <person name="Webb J.S."/>
            <person name="Jaromczyk J."/>
            <person name="Schardl C.L."/>
        </authorList>
    </citation>
    <scope>NUCLEOTIDE SEQUENCE [LARGE SCALE GENOMIC DNA]</scope>
    <source>
        <strain evidence="9">IPBSL-7</strain>
    </source>
</reference>
<accession>A0A1C0AKS6</accession>
<dbReference type="Proteomes" id="UP000093501">
    <property type="component" value="Unassembled WGS sequence"/>
</dbReference>
<evidence type="ECO:0000256" key="1">
    <source>
        <dbReference type="ARBA" id="ARBA00004141"/>
    </source>
</evidence>
<evidence type="ECO:0000313" key="8">
    <source>
        <dbReference type="EMBL" id="OCL33256.1"/>
    </source>
</evidence>